<dbReference type="SUPFAM" id="SSF46689">
    <property type="entry name" value="Homeodomain-like"/>
    <property type="match status" value="1"/>
</dbReference>
<keyword evidence="3" id="KW-0804">Transcription</keyword>
<dbReference type="GO" id="GO:0043565">
    <property type="term" value="F:sequence-specific DNA binding"/>
    <property type="evidence" value="ECO:0007669"/>
    <property type="project" value="InterPro"/>
</dbReference>
<evidence type="ECO:0000313" key="5">
    <source>
        <dbReference type="EMBL" id="KRL55720.1"/>
    </source>
</evidence>
<dbReference type="InterPro" id="IPR037923">
    <property type="entry name" value="HTH-like"/>
</dbReference>
<keyword evidence="6" id="KW-1185">Reference proteome</keyword>
<organism evidence="5 6">
    <name type="scientific">Paucilactobacillus oligofermentans DSM 15707 = LMG 22743</name>
    <dbReference type="NCBI Taxonomy" id="1423778"/>
    <lineage>
        <taxon>Bacteria</taxon>
        <taxon>Bacillati</taxon>
        <taxon>Bacillota</taxon>
        <taxon>Bacilli</taxon>
        <taxon>Lactobacillales</taxon>
        <taxon>Lactobacillaceae</taxon>
        <taxon>Paucilactobacillus</taxon>
    </lineage>
</organism>
<name>A0A0R1RR68_9LACO</name>
<dbReference type="PANTHER" id="PTHR43280">
    <property type="entry name" value="ARAC-FAMILY TRANSCRIPTIONAL REGULATOR"/>
    <property type="match status" value="1"/>
</dbReference>
<comment type="caution">
    <text evidence="5">The sequence shown here is derived from an EMBL/GenBank/DDBJ whole genome shotgun (WGS) entry which is preliminary data.</text>
</comment>
<dbReference type="Gene3D" id="1.10.10.60">
    <property type="entry name" value="Homeodomain-like"/>
    <property type="match status" value="1"/>
</dbReference>
<keyword evidence="1" id="KW-0805">Transcription regulation</keyword>
<feature type="domain" description="HTH araC/xylS-type" evidence="4">
    <location>
        <begin position="168"/>
        <end position="267"/>
    </location>
</feature>
<dbReference type="InterPro" id="IPR018060">
    <property type="entry name" value="HTH_AraC"/>
</dbReference>
<dbReference type="OrthoDB" id="185320at2"/>
<gene>
    <name evidence="5" type="ORF">FC70_GL001324</name>
</gene>
<proteinExistence type="predicted"/>
<sequence length="268" mass="31341">MNLRYSFGIIDYSLPLYADSVSNEWNQENVNRDLGYPFVHWLQTISGAGVIQIDGKLIELSTGQGILIDKDIPHSYKSKSSDWNTAYFTFGGELISEMLDSLKFKKYIHISNPNCQLLQFVDNYYENVKANKIDEYESSVLVYKFLLLIKKNQVSNNIDPKAQEFIIEPIINLIEKQYMLDLKNDDFVRVTNYSLQYILEIFRENLSSSPHKILINYRVKKAKELLINQANMSVEEIGQRVGFNTNSYFISTFKKKEKVTPNRFRQYF</sequence>
<keyword evidence="2" id="KW-0238">DNA-binding</keyword>
<dbReference type="InterPro" id="IPR009057">
    <property type="entry name" value="Homeodomain-like_sf"/>
</dbReference>
<dbReference type="InterPro" id="IPR020449">
    <property type="entry name" value="Tscrpt_reg_AraC-type_HTH"/>
</dbReference>
<protein>
    <submittedName>
        <fullName evidence="5">Two-component sensor response regulator</fullName>
    </submittedName>
</protein>
<evidence type="ECO:0000256" key="2">
    <source>
        <dbReference type="ARBA" id="ARBA00023125"/>
    </source>
</evidence>
<dbReference type="PROSITE" id="PS00041">
    <property type="entry name" value="HTH_ARAC_FAMILY_1"/>
    <property type="match status" value="1"/>
</dbReference>
<dbReference type="GO" id="GO:0003700">
    <property type="term" value="F:DNA-binding transcription factor activity"/>
    <property type="evidence" value="ECO:0007669"/>
    <property type="project" value="InterPro"/>
</dbReference>
<reference evidence="5 6" key="1">
    <citation type="journal article" date="2015" name="Genome Announc.">
        <title>Expanding the biotechnology potential of lactobacilli through comparative genomics of 213 strains and associated genera.</title>
        <authorList>
            <person name="Sun Z."/>
            <person name="Harris H.M."/>
            <person name="McCann A."/>
            <person name="Guo C."/>
            <person name="Argimon S."/>
            <person name="Zhang W."/>
            <person name="Yang X."/>
            <person name="Jeffery I.B."/>
            <person name="Cooney J.C."/>
            <person name="Kagawa T.F."/>
            <person name="Liu W."/>
            <person name="Song Y."/>
            <person name="Salvetti E."/>
            <person name="Wrobel A."/>
            <person name="Rasinkangas P."/>
            <person name="Parkhill J."/>
            <person name="Rea M.C."/>
            <person name="O'Sullivan O."/>
            <person name="Ritari J."/>
            <person name="Douillard F.P."/>
            <person name="Paul Ross R."/>
            <person name="Yang R."/>
            <person name="Briner A.E."/>
            <person name="Felis G.E."/>
            <person name="de Vos W.M."/>
            <person name="Barrangou R."/>
            <person name="Klaenhammer T.R."/>
            <person name="Caufield P.W."/>
            <person name="Cui Y."/>
            <person name="Zhang H."/>
            <person name="O'Toole P.W."/>
        </authorList>
    </citation>
    <scope>NUCLEOTIDE SEQUENCE [LARGE SCALE GENOMIC DNA]</scope>
    <source>
        <strain evidence="5 6">DSM 15707</strain>
    </source>
</reference>
<dbReference type="EMBL" id="AZFE01000031">
    <property type="protein sequence ID" value="KRL55720.1"/>
    <property type="molecule type" value="Genomic_DNA"/>
</dbReference>
<dbReference type="SUPFAM" id="SSF51215">
    <property type="entry name" value="Regulatory protein AraC"/>
    <property type="match status" value="1"/>
</dbReference>
<dbReference type="InterPro" id="IPR003313">
    <property type="entry name" value="AraC-bd"/>
</dbReference>
<evidence type="ECO:0000256" key="3">
    <source>
        <dbReference type="ARBA" id="ARBA00023163"/>
    </source>
</evidence>
<dbReference type="PATRIC" id="fig|1423778.4.peg.1359"/>
<dbReference type="AlphaFoldDB" id="A0A0R1RR68"/>
<dbReference type="PROSITE" id="PS01124">
    <property type="entry name" value="HTH_ARAC_FAMILY_2"/>
    <property type="match status" value="1"/>
</dbReference>
<dbReference type="Pfam" id="PF02311">
    <property type="entry name" value="AraC_binding"/>
    <property type="match status" value="1"/>
</dbReference>
<dbReference type="SMART" id="SM00342">
    <property type="entry name" value="HTH_ARAC"/>
    <property type="match status" value="1"/>
</dbReference>
<dbReference type="Proteomes" id="UP000051697">
    <property type="component" value="Unassembled WGS sequence"/>
</dbReference>
<dbReference type="Pfam" id="PF12833">
    <property type="entry name" value="HTH_18"/>
    <property type="match status" value="1"/>
</dbReference>
<dbReference type="InterPro" id="IPR018062">
    <property type="entry name" value="HTH_AraC-typ_CS"/>
</dbReference>
<evidence type="ECO:0000259" key="4">
    <source>
        <dbReference type="PROSITE" id="PS01124"/>
    </source>
</evidence>
<dbReference type="PANTHER" id="PTHR43280:SF28">
    <property type="entry name" value="HTH-TYPE TRANSCRIPTIONAL ACTIVATOR RHAS"/>
    <property type="match status" value="1"/>
</dbReference>
<dbReference type="PRINTS" id="PR00032">
    <property type="entry name" value="HTHARAC"/>
</dbReference>
<accession>A0A0R1RR68</accession>
<dbReference type="STRING" id="1423778.FC70_GL001324"/>
<evidence type="ECO:0000256" key="1">
    <source>
        <dbReference type="ARBA" id="ARBA00023015"/>
    </source>
</evidence>
<evidence type="ECO:0000313" key="6">
    <source>
        <dbReference type="Proteomes" id="UP000051697"/>
    </source>
</evidence>